<keyword evidence="7" id="KW-0594">Phospholipid biosynthesis</keyword>
<comment type="pathway">
    <text evidence="11">Phospholipid metabolism; phosphatidylethanolamine biosynthesis.</text>
</comment>
<dbReference type="InterPro" id="IPR033177">
    <property type="entry name" value="PSD-B"/>
</dbReference>
<evidence type="ECO:0000256" key="1">
    <source>
        <dbReference type="ARBA" id="ARBA00001928"/>
    </source>
</evidence>
<keyword evidence="5" id="KW-0210">Decarboxylase</keyword>
<evidence type="ECO:0000256" key="10">
    <source>
        <dbReference type="ARBA" id="ARBA00023317"/>
    </source>
</evidence>
<comment type="pathway">
    <text evidence="2">Lipid metabolism.</text>
</comment>
<dbReference type="EC" id="4.1.1.65" evidence="3"/>
<dbReference type="OrthoDB" id="4330at2759"/>
<protein>
    <recommendedName>
        <fullName evidence="3">phosphatidylserine decarboxylase</fullName>
        <ecNumber evidence="3">4.1.1.65</ecNumber>
    </recommendedName>
</protein>
<dbReference type="AlphaFoldDB" id="A0A9D5HV85"/>
<keyword evidence="9" id="KW-1208">Phospholipid metabolism</keyword>
<evidence type="ECO:0000256" key="8">
    <source>
        <dbReference type="ARBA" id="ARBA00023239"/>
    </source>
</evidence>
<keyword evidence="6" id="KW-0443">Lipid metabolism</keyword>
<evidence type="ECO:0000256" key="6">
    <source>
        <dbReference type="ARBA" id="ARBA00023098"/>
    </source>
</evidence>
<dbReference type="GO" id="GO:0006646">
    <property type="term" value="P:phosphatidylethanolamine biosynthetic process"/>
    <property type="evidence" value="ECO:0007669"/>
    <property type="project" value="TreeGrafter"/>
</dbReference>
<evidence type="ECO:0000256" key="4">
    <source>
        <dbReference type="ARBA" id="ARBA00022516"/>
    </source>
</evidence>
<reference evidence="12" key="1">
    <citation type="submission" date="2022-10" db="EMBL/GenBank/DDBJ databases">
        <title>Adaptive evolution leads to modifications in subtelomeric GC content in a zoonotic Cryptosporidium species.</title>
        <authorList>
            <person name="Li J."/>
            <person name="Feng Y."/>
            <person name="Xiao L."/>
        </authorList>
    </citation>
    <scope>NUCLEOTIDE SEQUENCE</scope>
    <source>
        <strain evidence="12">33844</strain>
    </source>
</reference>
<sequence>MGPHDIKKHTDYVLPFDSNIGLACINEVLICNVSILGLNISKLEIVVFGEGDEAGICDSTIFFYKSLFGRSRSRFLGKLLNINLPVPLRRKIFGFLVNNYLYDEHSYDGQSREDKIKQFEERHANSLDSYKSIGELFTRSIRPSDIQFQGLDDPNSISSPCEGRVVEFGEIYTDKCVQVKSSTFKVSELLQENFGSLIDSSSLFYVTIYLSPKDYHRFHSPSDIEIKNVKHISGECFPVFKGIASKLNNLFSINERVVINSRWEHGKMYIIAIAAHGVSDIKLFCVPNLQTNQRGFGLNYLTGNNGKIVEYSNFKSCTNQGNYLKGEELGLFNLGSTIILVFQAPKDYKFTVDRGEKLKLGQIIGKVSN</sequence>
<dbReference type="PANTHER" id="PTHR10067">
    <property type="entry name" value="PHOSPHATIDYLSERINE DECARBOXYLASE"/>
    <property type="match status" value="1"/>
</dbReference>
<gene>
    <name evidence="12" type="ORF">OJ253_1619</name>
</gene>
<evidence type="ECO:0000256" key="7">
    <source>
        <dbReference type="ARBA" id="ARBA00023209"/>
    </source>
</evidence>
<proteinExistence type="predicted"/>
<evidence type="ECO:0000256" key="9">
    <source>
        <dbReference type="ARBA" id="ARBA00023264"/>
    </source>
</evidence>
<name>A0A9D5HV85_9CRYT</name>
<comment type="caution">
    <text evidence="12">The sequence shown here is derived from an EMBL/GenBank/DDBJ whole genome shotgun (WGS) entry which is preliminary data.</text>
</comment>
<dbReference type="Proteomes" id="UP001067231">
    <property type="component" value="Unassembled WGS sequence"/>
</dbReference>
<dbReference type="InterPro" id="IPR003817">
    <property type="entry name" value="PS_Dcarbxylase"/>
</dbReference>
<accession>A0A9D5HV85</accession>
<keyword evidence="8" id="KW-0456">Lyase</keyword>
<keyword evidence="4" id="KW-0444">Lipid biosynthesis</keyword>
<evidence type="ECO:0000256" key="11">
    <source>
        <dbReference type="ARBA" id="ARBA00024326"/>
    </source>
</evidence>
<dbReference type="GO" id="GO:0004609">
    <property type="term" value="F:phosphatidylserine decarboxylase activity"/>
    <property type="evidence" value="ECO:0007669"/>
    <property type="project" value="UniProtKB-EC"/>
</dbReference>
<dbReference type="GO" id="GO:0005739">
    <property type="term" value="C:mitochondrion"/>
    <property type="evidence" value="ECO:0007669"/>
    <property type="project" value="TreeGrafter"/>
</dbReference>
<dbReference type="EMBL" id="JAPCXC010000036">
    <property type="protein sequence ID" value="KAJ1609188.1"/>
    <property type="molecule type" value="Genomic_DNA"/>
</dbReference>
<evidence type="ECO:0000256" key="5">
    <source>
        <dbReference type="ARBA" id="ARBA00022793"/>
    </source>
</evidence>
<comment type="cofactor">
    <cofactor evidence="1">
        <name>pyruvate</name>
        <dbReference type="ChEBI" id="CHEBI:15361"/>
    </cofactor>
</comment>
<keyword evidence="10" id="KW-0670">Pyruvate</keyword>
<evidence type="ECO:0000313" key="12">
    <source>
        <dbReference type="EMBL" id="KAJ1609188.1"/>
    </source>
</evidence>
<dbReference type="NCBIfam" id="TIGR00163">
    <property type="entry name" value="PS_decarb"/>
    <property type="match status" value="1"/>
</dbReference>
<organism evidence="12">
    <name type="scientific">Cryptosporidium canis</name>
    <dbReference type="NCBI Taxonomy" id="195482"/>
    <lineage>
        <taxon>Eukaryota</taxon>
        <taxon>Sar</taxon>
        <taxon>Alveolata</taxon>
        <taxon>Apicomplexa</taxon>
        <taxon>Conoidasida</taxon>
        <taxon>Coccidia</taxon>
        <taxon>Eucoccidiorida</taxon>
        <taxon>Eimeriorina</taxon>
        <taxon>Cryptosporidiidae</taxon>
        <taxon>Cryptosporidium</taxon>
    </lineage>
</organism>
<dbReference type="Pfam" id="PF02666">
    <property type="entry name" value="PS_Dcarbxylase"/>
    <property type="match status" value="1"/>
</dbReference>
<dbReference type="PANTHER" id="PTHR10067:SF6">
    <property type="entry name" value="PHOSPHATIDYLSERINE DECARBOXYLASE PROENZYME, MITOCHONDRIAL"/>
    <property type="match status" value="1"/>
</dbReference>
<evidence type="ECO:0000256" key="3">
    <source>
        <dbReference type="ARBA" id="ARBA00012243"/>
    </source>
</evidence>
<evidence type="ECO:0000256" key="2">
    <source>
        <dbReference type="ARBA" id="ARBA00005189"/>
    </source>
</evidence>